<evidence type="ECO:0000313" key="2">
    <source>
        <dbReference type="Proteomes" id="UP000593576"/>
    </source>
</evidence>
<accession>A0A7J9M7U5</accession>
<dbReference type="AlphaFoldDB" id="A0A7J9M7U5"/>
<evidence type="ECO:0000313" key="1">
    <source>
        <dbReference type="EMBL" id="MBA0867192.1"/>
    </source>
</evidence>
<gene>
    <name evidence="1" type="ORF">Goshw_028078</name>
</gene>
<sequence>MWGILESLVIVIERVFNRIIIISDSLEVIQAVQESGTKVSNSAS</sequence>
<keyword evidence="2" id="KW-1185">Reference proteome</keyword>
<feature type="non-terminal residue" evidence="1">
    <location>
        <position position="44"/>
    </location>
</feature>
<reference evidence="1 2" key="1">
    <citation type="journal article" date="2019" name="Genome Biol. Evol.">
        <title>Insights into the evolution of the New World diploid cottons (Gossypium, subgenus Houzingenia) based on genome sequencing.</title>
        <authorList>
            <person name="Grover C.E."/>
            <person name="Arick M.A. 2nd"/>
            <person name="Thrash A."/>
            <person name="Conover J.L."/>
            <person name="Sanders W.S."/>
            <person name="Peterson D.G."/>
            <person name="Frelichowski J.E."/>
            <person name="Scheffler J.A."/>
            <person name="Scheffler B.E."/>
            <person name="Wendel J.F."/>
        </authorList>
    </citation>
    <scope>NUCLEOTIDE SEQUENCE [LARGE SCALE GENOMIC DNA]</scope>
    <source>
        <strain evidence="1">1</strain>
        <tissue evidence="1">Leaf</tissue>
    </source>
</reference>
<proteinExistence type="predicted"/>
<protein>
    <recommendedName>
        <fullName evidence="3">RNase H type-1 domain-containing protein</fullName>
    </recommendedName>
</protein>
<dbReference type="Proteomes" id="UP000593576">
    <property type="component" value="Unassembled WGS sequence"/>
</dbReference>
<evidence type="ECO:0008006" key="3">
    <source>
        <dbReference type="Google" id="ProtNLM"/>
    </source>
</evidence>
<organism evidence="1 2">
    <name type="scientific">Gossypium schwendimanii</name>
    <name type="common">Cotton</name>
    <dbReference type="NCBI Taxonomy" id="34291"/>
    <lineage>
        <taxon>Eukaryota</taxon>
        <taxon>Viridiplantae</taxon>
        <taxon>Streptophyta</taxon>
        <taxon>Embryophyta</taxon>
        <taxon>Tracheophyta</taxon>
        <taxon>Spermatophyta</taxon>
        <taxon>Magnoliopsida</taxon>
        <taxon>eudicotyledons</taxon>
        <taxon>Gunneridae</taxon>
        <taxon>Pentapetalae</taxon>
        <taxon>rosids</taxon>
        <taxon>malvids</taxon>
        <taxon>Malvales</taxon>
        <taxon>Malvaceae</taxon>
        <taxon>Malvoideae</taxon>
        <taxon>Gossypium</taxon>
    </lineage>
</organism>
<dbReference type="EMBL" id="JABFAF010000009">
    <property type="protein sequence ID" value="MBA0867192.1"/>
    <property type="molecule type" value="Genomic_DNA"/>
</dbReference>
<dbReference type="OrthoDB" id="1000830at2759"/>
<comment type="caution">
    <text evidence="1">The sequence shown here is derived from an EMBL/GenBank/DDBJ whole genome shotgun (WGS) entry which is preliminary data.</text>
</comment>
<name>A0A7J9M7U5_GOSSC</name>